<sequence length="427" mass="47903">MGIRRLSEACFLLGVFLMTVAFIQLSPQFLMNLFVQSIGYYFQKIIQLGFHCDAFEQSGESGGLEDRDRLLPEINAPEQADVHVWMNYWTMFYWGWWTSWCSFVGMFIAKISKGRTIKQFINGTLTAPVLYSFLWLVIFGGNGLLLERTSAAKGYCCLLEDQGQSFMNIPQIEAIIDTKSLAKQPIIHNQSDFLCSGDIGCGPCSSSFLKMKEASNETYEDLLNEYKLMKDDFVRASPDRKFSRLSCNIKGKNDVEKTWFDVMRAFGDIGFAFCLISLAGIVLYFVTSSDSGSLVIDCLSSNGDPDPPKIQRLFWAITEGATATALIVAGEDNEGLKMLQNAGLISGLPFTLIVCLLCVSIWRYVKMVMGDLDVSGPKFKISLFDPFFTKPYLKWSKGVFKNMIFLFIEVIIEVCLAPLTIGKVAVM</sequence>
<dbReference type="PANTHER" id="PTHR30047:SF7">
    <property type="entry name" value="HIGH-AFFINITY CHOLINE TRANSPORT PROTEIN"/>
    <property type="match status" value="1"/>
</dbReference>
<evidence type="ECO:0000256" key="3">
    <source>
        <dbReference type="ARBA" id="ARBA00022475"/>
    </source>
</evidence>
<protein>
    <submittedName>
        <fullName evidence="8">Glycine betaine transporter BetLlike [Hydra vulgaris]</fullName>
    </submittedName>
</protein>
<dbReference type="OrthoDB" id="1045822at2759"/>
<organism evidence="8">
    <name type="scientific">Lepeophtheirus salmonis</name>
    <name type="common">Salmon louse</name>
    <name type="synonym">Caligus salmonis</name>
    <dbReference type="NCBI Taxonomy" id="72036"/>
    <lineage>
        <taxon>Eukaryota</taxon>
        <taxon>Metazoa</taxon>
        <taxon>Ecdysozoa</taxon>
        <taxon>Arthropoda</taxon>
        <taxon>Crustacea</taxon>
        <taxon>Multicrustacea</taxon>
        <taxon>Hexanauplia</taxon>
        <taxon>Copepoda</taxon>
        <taxon>Siphonostomatoida</taxon>
        <taxon>Caligidae</taxon>
        <taxon>Lepeophtheirus</taxon>
    </lineage>
</organism>
<feature type="transmembrane region" description="Helical" evidence="7">
    <location>
        <begin position="9"/>
        <end position="30"/>
    </location>
</feature>
<comment type="subcellular location">
    <subcellularLocation>
        <location evidence="1">Cell membrane</location>
        <topology evidence="1">Multi-pass membrane protein</topology>
    </subcellularLocation>
</comment>
<name>A0A0K2TNF6_LEPSM</name>
<feature type="transmembrane region" description="Helical" evidence="7">
    <location>
        <begin position="403"/>
        <end position="426"/>
    </location>
</feature>
<keyword evidence="6 7" id="KW-0472">Membrane</keyword>
<evidence type="ECO:0000313" key="8">
    <source>
        <dbReference type="EMBL" id="CDW26981.1"/>
    </source>
</evidence>
<feature type="transmembrane region" description="Helical" evidence="7">
    <location>
        <begin position="342"/>
        <end position="365"/>
    </location>
</feature>
<dbReference type="InterPro" id="IPR000060">
    <property type="entry name" value="BCCT_transptr"/>
</dbReference>
<evidence type="ECO:0000256" key="5">
    <source>
        <dbReference type="ARBA" id="ARBA00022989"/>
    </source>
</evidence>
<dbReference type="GO" id="GO:0005886">
    <property type="term" value="C:plasma membrane"/>
    <property type="evidence" value="ECO:0007669"/>
    <property type="project" value="UniProtKB-SubCell"/>
</dbReference>
<dbReference type="GO" id="GO:0022857">
    <property type="term" value="F:transmembrane transporter activity"/>
    <property type="evidence" value="ECO:0007669"/>
    <property type="project" value="InterPro"/>
</dbReference>
<feature type="transmembrane region" description="Helical" evidence="7">
    <location>
        <begin position="265"/>
        <end position="286"/>
    </location>
</feature>
<dbReference type="Pfam" id="PF02028">
    <property type="entry name" value="BCCT"/>
    <property type="match status" value="2"/>
</dbReference>
<keyword evidence="5 7" id="KW-1133">Transmembrane helix</keyword>
<keyword evidence="2" id="KW-0813">Transport</keyword>
<evidence type="ECO:0000256" key="7">
    <source>
        <dbReference type="SAM" id="Phobius"/>
    </source>
</evidence>
<evidence type="ECO:0000256" key="1">
    <source>
        <dbReference type="ARBA" id="ARBA00004651"/>
    </source>
</evidence>
<keyword evidence="3" id="KW-1003">Cell membrane</keyword>
<dbReference type="AlphaFoldDB" id="A0A0K2TNF6"/>
<evidence type="ECO:0000256" key="2">
    <source>
        <dbReference type="ARBA" id="ARBA00022448"/>
    </source>
</evidence>
<dbReference type="EMBL" id="HACA01009620">
    <property type="protein sequence ID" value="CDW26981.1"/>
    <property type="molecule type" value="Transcribed_RNA"/>
</dbReference>
<feature type="transmembrane region" description="Helical" evidence="7">
    <location>
        <begin position="91"/>
        <end position="109"/>
    </location>
</feature>
<evidence type="ECO:0000256" key="6">
    <source>
        <dbReference type="ARBA" id="ARBA00023136"/>
    </source>
</evidence>
<evidence type="ECO:0000256" key="4">
    <source>
        <dbReference type="ARBA" id="ARBA00022692"/>
    </source>
</evidence>
<feature type="transmembrane region" description="Helical" evidence="7">
    <location>
        <begin position="313"/>
        <end position="330"/>
    </location>
</feature>
<proteinExistence type="predicted"/>
<accession>A0A0K2TNF6</accession>
<reference evidence="8" key="1">
    <citation type="submission" date="2014-05" db="EMBL/GenBank/DDBJ databases">
        <authorList>
            <person name="Chronopoulou M."/>
        </authorList>
    </citation>
    <scope>NUCLEOTIDE SEQUENCE</scope>
    <source>
        <tissue evidence="8">Whole organism</tissue>
    </source>
</reference>
<dbReference type="PANTHER" id="PTHR30047">
    <property type="entry name" value="HIGH-AFFINITY CHOLINE TRANSPORT PROTEIN-RELATED"/>
    <property type="match status" value="1"/>
</dbReference>
<keyword evidence="4 7" id="KW-0812">Transmembrane</keyword>